<dbReference type="EMBL" id="CAUYUJ010017749">
    <property type="protein sequence ID" value="CAK0877552.1"/>
    <property type="molecule type" value="Genomic_DNA"/>
</dbReference>
<protein>
    <submittedName>
        <fullName evidence="1">Uncharacterized protein</fullName>
    </submittedName>
</protein>
<reference evidence="1" key="1">
    <citation type="submission" date="2023-10" db="EMBL/GenBank/DDBJ databases">
        <authorList>
            <person name="Chen Y."/>
            <person name="Shah S."/>
            <person name="Dougan E. K."/>
            <person name="Thang M."/>
            <person name="Chan C."/>
        </authorList>
    </citation>
    <scope>NUCLEOTIDE SEQUENCE [LARGE SCALE GENOMIC DNA]</scope>
</reference>
<gene>
    <name evidence="1" type="ORF">PCOR1329_LOCUS61586</name>
</gene>
<evidence type="ECO:0000313" key="2">
    <source>
        <dbReference type="Proteomes" id="UP001189429"/>
    </source>
</evidence>
<accession>A0ABN9VZ39</accession>
<sequence length="254" mass="29077">MSLPATFVELQTTYRFDEAIAKFLTDPEPAGLGLETMDDFAALFTSETEVQNVLNRIESVRESSRQLSRLRQAWRGVKNLLSEQLATARKGTDNDDLDKFLDQPTLDDLAKVFWKRYRNSWPPDVMPSDQMISRIYRELAARLLSVRDAWKTKCLADQLRSSRKCIPLPEGAELKLPEDKGEERGAHNYKAYMSLLWTLLLAYAMVGAWPRDPPPGSRPVAEDPVDDSVLFVECPLDVLESYWRRADRNARKVP</sequence>
<dbReference type="Proteomes" id="UP001189429">
    <property type="component" value="Unassembled WGS sequence"/>
</dbReference>
<name>A0ABN9VZ39_9DINO</name>
<keyword evidence="2" id="KW-1185">Reference proteome</keyword>
<proteinExistence type="predicted"/>
<organism evidence="1 2">
    <name type="scientific">Prorocentrum cordatum</name>
    <dbReference type="NCBI Taxonomy" id="2364126"/>
    <lineage>
        <taxon>Eukaryota</taxon>
        <taxon>Sar</taxon>
        <taxon>Alveolata</taxon>
        <taxon>Dinophyceae</taxon>
        <taxon>Prorocentrales</taxon>
        <taxon>Prorocentraceae</taxon>
        <taxon>Prorocentrum</taxon>
    </lineage>
</organism>
<comment type="caution">
    <text evidence="1">The sequence shown here is derived from an EMBL/GenBank/DDBJ whole genome shotgun (WGS) entry which is preliminary data.</text>
</comment>
<evidence type="ECO:0000313" key="1">
    <source>
        <dbReference type="EMBL" id="CAK0877552.1"/>
    </source>
</evidence>